<sequence>LLPSRPGRQPSQFLHPSAWNFGLGYLTMADSSCSGASPFKSLVEHGAQDRSLHQDRFAGAPGIHQGFRSSGSAPSAQAQASFGAFLGSNASGQVGPTTLPTYDSSISRPLQDLQAPRMPVAQQGHRFSPELSSAIATAAVQLPHRQNHTANSSIAVPSWAQDFSKFSEGVHHAGSQASGFSATHHHSPVPVGFMNSMMPLQSGPSFFRPVSGSAVNTATSAEADFDLEMDRWMATHGNGRMEDIDVVMEQIAQELEREQEQQSRSVDQASRIELDASLDTTTAFPQSVSLEDTTQRMLSTPVTEAINQQANDGRHLREASGAAVLRNESLSGQVPDLSRLGLDEASDPTVTGPVEQGQSQTEISEAARQILQSVQHEKGDKWKNSRFLLLMKDFRDGNKDIVNDEILETSARGERIAGN</sequence>
<dbReference type="EMBL" id="LFIV01000072">
    <property type="protein sequence ID" value="KZL71417.1"/>
    <property type="molecule type" value="Genomic_DNA"/>
</dbReference>
<feature type="non-terminal residue" evidence="2">
    <location>
        <position position="1"/>
    </location>
</feature>
<reference evidence="2 3" key="1">
    <citation type="submission" date="2015-06" db="EMBL/GenBank/DDBJ databases">
        <title>Survival trade-offs in plant roots during colonization by closely related pathogenic and mutualistic fungi.</title>
        <authorList>
            <person name="Hacquard S."/>
            <person name="Kracher B."/>
            <person name="Hiruma K."/>
            <person name="Weinman A."/>
            <person name="Muench P."/>
            <person name="Garrido Oter R."/>
            <person name="Ver Loren van Themaat E."/>
            <person name="Dallerey J.-F."/>
            <person name="Damm U."/>
            <person name="Henrissat B."/>
            <person name="Lespinet O."/>
            <person name="Thon M."/>
            <person name="Kemen E."/>
            <person name="McHardy A.C."/>
            <person name="Schulze-Lefert P."/>
            <person name="O'Connell R.J."/>
        </authorList>
    </citation>
    <scope>NUCLEOTIDE SEQUENCE [LARGE SCALE GENOMIC DNA]</scope>
    <source>
        <strain evidence="2 3">0861</strain>
    </source>
</reference>
<evidence type="ECO:0000313" key="2">
    <source>
        <dbReference type="EMBL" id="KZL71417.1"/>
    </source>
</evidence>
<name>A0A161YFP2_9PEZI</name>
<feature type="coiled-coil region" evidence="1">
    <location>
        <begin position="241"/>
        <end position="272"/>
    </location>
</feature>
<gene>
    <name evidence="2" type="ORF">CT0861_08247</name>
</gene>
<dbReference type="STRING" id="708197.A0A161YFP2"/>
<keyword evidence="1" id="KW-0175">Coiled coil</keyword>
<accession>A0A161YFP2</accession>
<proteinExistence type="predicted"/>
<dbReference type="AlphaFoldDB" id="A0A161YFP2"/>
<organism evidence="2 3">
    <name type="scientific">Colletotrichum tofieldiae</name>
    <dbReference type="NCBI Taxonomy" id="708197"/>
    <lineage>
        <taxon>Eukaryota</taxon>
        <taxon>Fungi</taxon>
        <taxon>Dikarya</taxon>
        <taxon>Ascomycota</taxon>
        <taxon>Pezizomycotina</taxon>
        <taxon>Sordariomycetes</taxon>
        <taxon>Hypocreomycetidae</taxon>
        <taxon>Glomerellales</taxon>
        <taxon>Glomerellaceae</taxon>
        <taxon>Colletotrichum</taxon>
        <taxon>Colletotrichum spaethianum species complex</taxon>
    </lineage>
</organism>
<comment type="caution">
    <text evidence="2">The sequence shown here is derived from an EMBL/GenBank/DDBJ whole genome shotgun (WGS) entry which is preliminary data.</text>
</comment>
<evidence type="ECO:0000256" key="1">
    <source>
        <dbReference type="SAM" id="Coils"/>
    </source>
</evidence>
<evidence type="ECO:0000313" key="3">
    <source>
        <dbReference type="Proteomes" id="UP000076552"/>
    </source>
</evidence>
<keyword evidence="3" id="KW-1185">Reference proteome</keyword>
<protein>
    <submittedName>
        <fullName evidence="2">Peroxin 20</fullName>
    </submittedName>
</protein>
<dbReference type="Proteomes" id="UP000076552">
    <property type="component" value="Unassembled WGS sequence"/>
</dbReference>